<feature type="site" description="Important for catalytic activity, responsible for pKa modulation of the active site Glu and correct orientation of both the proton donor and substrate" evidence="7">
    <location>
        <position position="185"/>
    </location>
</feature>
<feature type="active site" description="Proton acceptor" evidence="6">
    <location>
        <position position="64"/>
    </location>
</feature>
<evidence type="ECO:0000256" key="1">
    <source>
        <dbReference type="ARBA" id="ARBA00004834"/>
    </source>
</evidence>
<dbReference type="InterPro" id="IPR050727">
    <property type="entry name" value="GH43_arabinanases"/>
</dbReference>
<proteinExistence type="inferred from homology"/>
<comment type="pathway">
    <text evidence="1 5">Glycan metabolism; L-arabinan degradation.</text>
</comment>
<keyword evidence="3 5" id="KW-0378">Hydrolase</keyword>
<accession>A0A368YCY2</accession>
<evidence type="ECO:0000256" key="4">
    <source>
        <dbReference type="ARBA" id="ARBA00023295"/>
    </source>
</evidence>
<evidence type="ECO:0000256" key="6">
    <source>
        <dbReference type="PIRSR" id="PIRSR026534-1"/>
    </source>
</evidence>
<name>A0A368YCY2_9BACI</name>
<evidence type="ECO:0000256" key="5">
    <source>
        <dbReference type="PIRNR" id="PIRNR026534"/>
    </source>
</evidence>
<dbReference type="InterPro" id="IPR016840">
    <property type="entry name" value="Glyco_hydro_43_endo_a_Ara-ase"/>
</dbReference>
<dbReference type="CDD" id="cd08998">
    <property type="entry name" value="GH43_Arb43a-like"/>
    <property type="match status" value="1"/>
</dbReference>
<evidence type="ECO:0000313" key="8">
    <source>
        <dbReference type="EMBL" id="RCW77196.1"/>
    </source>
</evidence>
<dbReference type="GO" id="GO:0031222">
    <property type="term" value="P:arabinan catabolic process"/>
    <property type="evidence" value="ECO:0007669"/>
    <property type="project" value="UniProtKB-UniPathway"/>
</dbReference>
<dbReference type="InterPro" id="IPR023296">
    <property type="entry name" value="Glyco_hydro_beta-prop_sf"/>
</dbReference>
<dbReference type="EC" id="3.2.1.99" evidence="5"/>
<dbReference type="SUPFAM" id="SSF75005">
    <property type="entry name" value="Arabinanase/levansucrase/invertase"/>
    <property type="match status" value="1"/>
</dbReference>
<dbReference type="Pfam" id="PF04616">
    <property type="entry name" value="Glyco_hydro_43"/>
    <property type="match status" value="1"/>
</dbReference>
<dbReference type="UniPathway" id="UPA00667"/>
<dbReference type="OrthoDB" id="9801455at2"/>
<gene>
    <name evidence="8" type="ORF">DFR57_10164</name>
</gene>
<feature type="active site" description="Proton donor" evidence="6">
    <location>
        <position position="237"/>
    </location>
</feature>
<keyword evidence="9" id="KW-1185">Reference proteome</keyword>
<dbReference type="RefSeq" id="WP_114351143.1">
    <property type="nucleotide sequence ID" value="NZ_QPJJ01000001.1"/>
</dbReference>
<sequence>MKKMGMWIGLLAALIIFIAANIFYNKIDELTGSDTMSNKKTMIEMSGEFGDYNAEESIDDPAHDPSIFKADDTYYVVSTGIARETDNPGGIYIRKSEESIGGPWEAIGEIPVPEWAKKYQVGHLWAPHVVEKDGVFYMYYAVSVFGTNNSAIGVSKTETPGDLNSWEDLGTVVTSGPGVSYNAIDPMVFEADGTWWMVFGSHFGGIVLQELDNMTELTGEVYTIASRQSTTAHNAIEGPTIFERDGYFYLITSWDQCCNGVDSTYKVAVGRAESVTGPYVDPDGEELLNGGGEVILETYENQIGPGGQDILEEDGTYYMVYHYYDGDADGVIRMQIREINFNNDWPSFK</sequence>
<dbReference type="Proteomes" id="UP000252585">
    <property type="component" value="Unassembled WGS sequence"/>
</dbReference>
<protein>
    <recommendedName>
        <fullName evidence="5">Endo-alpha-(1-&gt;5)-L-arabinanase</fullName>
        <ecNumber evidence="5">3.2.1.99</ecNumber>
    </recommendedName>
</protein>
<evidence type="ECO:0000256" key="7">
    <source>
        <dbReference type="PIRSR" id="PIRSR606710-2"/>
    </source>
</evidence>
<organism evidence="8 9">
    <name type="scientific">Saliterribacillus persicus</name>
    <dbReference type="NCBI Taxonomy" id="930114"/>
    <lineage>
        <taxon>Bacteria</taxon>
        <taxon>Bacillati</taxon>
        <taxon>Bacillota</taxon>
        <taxon>Bacilli</taxon>
        <taxon>Bacillales</taxon>
        <taxon>Bacillaceae</taxon>
        <taxon>Saliterribacillus</taxon>
    </lineage>
</organism>
<comment type="caution">
    <text evidence="8">The sequence shown here is derived from an EMBL/GenBank/DDBJ whole genome shotgun (WGS) entry which is preliminary data.</text>
</comment>
<dbReference type="InterPro" id="IPR006710">
    <property type="entry name" value="Glyco_hydro_43"/>
</dbReference>
<dbReference type="PIRSF" id="PIRSF026534">
    <property type="entry name" value="Endo_alpha-L-arabinosidase"/>
    <property type="match status" value="1"/>
</dbReference>
<dbReference type="Gene3D" id="2.115.10.20">
    <property type="entry name" value="Glycosyl hydrolase domain, family 43"/>
    <property type="match status" value="1"/>
</dbReference>
<reference evidence="8 9" key="1">
    <citation type="submission" date="2018-07" db="EMBL/GenBank/DDBJ databases">
        <title>Genomic Encyclopedia of Type Strains, Phase IV (KMG-IV): sequencing the most valuable type-strain genomes for metagenomic binning, comparative biology and taxonomic classification.</title>
        <authorList>
            <person name="Goeker M."/>
        </authorList>
    </citation>
    <scope>NUCLEOTIDE SEQUENCE [LARGE SCALE GENOMIC DNA]</scope>
    <source>
        <strain evidence="8 9">DSM 27696</strain>
    </source>
</reference>
<keyword evidence="4 5" id="KW-0326">Glycosidase</keyword>
<dbReference type="PANTHER" id="PTHR43301:SF3">
    <property type="entry name" value="ARABINAN ENDO-1,5-ALPHA-L-ARABINOSIDASE A-RELATED"/>
    <property type="match status" value="1"/>
</dbReference>
<evidence type="ECO:0000256" key="2">
    <source>
        <dbReference type="ARBA" id="ARBA00009865"/>
    </source>
</evidence>
<dbReference type="EMBL" id="QPJJ01000001">
    <property type="protein sequence ID" value="RCW77196.1"/>
    <property type="molecule type" value="Genomic_DNA"/>
</dbReference>
<evidence type="ECO:0000256" key="3">
    <source>
        <dbReference type="ARBA" id="ARBA00022801"/>
    </source>
</evidence>
<evidence type="ECO:0000313" key="9">
    <source>
        <dbReference type="Proteomes" id="UP000252585"/>
    </source>
</evidence>
<comment type="similarity">
    <text evidence="2 5">Belongs to the glycosyl hydrolase 43 family.</text>
</comment>
<dbReference type="GO" id="GO:0046558">
    <property type="term" value="F:arabinan endo-1,5-alpha-L-arabinosidase activity"/>
    <property type="evidence" value="ECO:0007669"/>
    <property type="project" value="UniProtKB-EC"/>
</dbReference>
<dbReference type="PANTHER" id="PTHR43301">
    <property type="entry name" value="ARABINAN ENDO-1,5-ALPHA-L-ARABINOSIDASE"/>
    <property type="match status" value="1"/>
</dbReference>
<comment type="catalytic activity">
    <reaction evidence="5">
        <text>Endohydrolysis of (1-&gt;5)-alpha-arabinofuranosidic linkages in (1-&gt;5)-arabinans.</text>
        <dbReference type="EC" id="3.2.1.99"/>
    </reaction>
</comment>
<dbReference type="AlphaFoldDB" id="A0A368YCY2"/>